<keyword evidence="1" id="KW-0812">Transmembrane</keyword>
<organism evidence="2 3">
    <name type="scientific">Pseudomonas tolaasii</name>
    <dbReference type="NCBI Taxonomy" id="29442"/>
    <lineage>
        <taxon>Bacteria</taxon>
        <taxon>Pseudomonadati</taxon>
        <taxon>Pseudomonadota</taxon>
        <taxon>Gammaproteobacteria</taxon>
        <taxon>Pseudomonadales</taxon>
        <taxon>Pseudomonadaceae</taxon>
        <taxon>Pseudomonas</taxon>
    </lineage>
</organism>
<proteinExistence type="predicted"/>
<evidence type="ECO:0000313" key="2">
    <source>
        <dbReference type="EMBL" id="NWD35825.1"/>
    </source>
</evidence>
<evidence type="ECO:0000256" key="1">
    <source>
        <dbReference type="SAM" id="Phobius"/>
    </source>
</evidence>
<keyword evidence="1" id="KW-0472">Membrane</keyword>
<name>A0A7Y8DQB7_PSETO</name>
<sequence>MIEIYPSRIGVEQGDSLPIESHQINKPISLAGWLASNVKEFDIDAPQPICIEVEGVSVPVHKWKDCIISNDSEVKIFPLVGAVGASALAWAAVALATISIVMILTMPKAQASKQQQGDNLDAATATGNHAKLNSPIREVLGMAKVYPDLLVPPVTRFVSKRTMVTTLAMSVGRGRNSIPPSTLKVGDTPFAAFGSDLNYSIYEPGASLLADSRARNWYPATEVGGTNAGTAGLDLSSTAPSESAALADSMLISGNTVSLLGNSPRFPDAWDAGTVVRLVTPDTFTVTTAGSYSRIAGALSDLAPFVGMKVTLGSDSEIDLTVAGVLPYVAPVPGIGGSPSMVTGSASPSAYDFTSGAVVWSVTFQGVTKTISLNTNYVNMSGLVSTISSQLSGTGLVAQDSSGRLRLIEPLSPYKGGPISQTSAPVPIFGSGPTYTVGTASTGGTPEQLASVTLSFDNGTPFSGVAAGQQRLSLAYRGNRFQIVSVSGLTATVKRLTDAGAVDTAWAGFTARTLLDFSLSGSGGTGNWIGSFMGCPENELATQAEYDVFFSQGLCYYSKSGNIKMLTKSIDVRWRDSAVGGAWTTITHTYTDATPDQIGFTHGIVFPYPLRPEFQMRRVQPVEGGQVRDAIQWYGLRTLLPDPGSYEGITVITMDIRGGDRLSAQSERQINCVPTRIYDNSPARSIKGAALHVCKSLGIDESLIDMDALNAVDQDYWTPRSELYDMSHEKAVAVREVLQGIFTAGMSHLSSGNGLLSVKREGLQPPRGVITPHEMTSELTASFTAPSPDDFDGVDVEYVDQYTNRKETRPCRLHGSLGLKVDKIQLDGVSDETRAWRIGMRQLRKYQFSRWAYSVDTEMDALVFDDIDHITLADDIPNTTSSALITAVESVNGQFLLTLSEEMDWTMVQPRAVIRRHDGTVTGLFTPIDAGFHQVLVPLSAIDFDIVTDLSIEPARFLFGPSEQVGYPAMITEITPNQDGSCAVTATEYSPVFYADDDNFPPASA</sequence>
<accession>A0A7Y8DQB7</accession>
<protein>
    <recommendedName>
        <fullName evidence="4">Tip attachment protein J domain-containing protein</fullName>
    </recommendedName>
</protein>
<dbReference type="NCBIfam" id="NF040662">
    <property type="entry name" value="attach_TipJ_rel"/>
    <property type="match status" value="1"/>
</dbReference>
<reference evidence="2 3" key="1">
    <citation type="submission" date="2020-04" db="EMBL/GenBank/DDBJ databases">
        <title>Molecular characterization of pseudomonads from Agaricus bisporus reveal novel blotch 2 pathogens in Western Europe.</title>
        <authorList>
            <person name="Taparia T."/>
            <person name="Krijger M."/>
            <person name="Haynes E."/>
            <person name="Elpinstone J.G."/>
            <person name="Noble R."/>
            <person name="Van Der Wolf J."/>
        </authorList>
    </citation>
    <scope>NUCLEOTIDE SEQUENCE [LARGE SCALE GENOMIC DNA]</scope>
    <source>
        <strain evidence="2 3">IPO3746</strain>
    </source>
</reference>
<keyword evidence="1" id="KW-1133">Transmembrane helix</keyword>
<dbReference type="Proteomes" id="UP000549134">
    <property type="component" value="Unassembled WGS sequence"/>
</dbReference>
<dbReference type="EMBL" id="JACAQK010000006">
    <property type="protein sequence ID" value="NWD35825.1"/>
    <property type="molecule type" value="Genomic_DNA"/>
</dbReference>
<dbReference type="AlphaFoldDB" id="A0A7Y8DQB7"/>
<comment type="caution">
    <text evidence="2">The sequence shown here is derived from an EMBL/GenBank/DDBJ whole genome shotgun (WGS) entry which is preliminary data.</text>
</comment>
<evidence type="ECO:0008006" key="4">
    <source>
        <dbReference type="Google" id="ProtNLM"/>
    </source>
</evidence>
<gene>
    <name evidence="2" type="ORF">HX787_08145</name>
</gene>
<feature type="transmembrane region" description="Helical" evidence="1">
    <location>
        <begin position="79"/>
        <end position="104"/>
    </location>
</feature>
<dbReference type="RefSeq" id="WP_177007841.1">
    <property type="nucleotide sequence ID" value="NZ_JACAQH010000007.1"/>
</dbReference>
<evidence type="ECO:0000313" key="3">
    <source>
        <dbReference type="Proteomes" id="UP000549134"/>
    </source>
</evidence>